<dbReference type="WBParaSite" id="nRc.2.0.1.t10234-RA">
    <property type="protein sequence ID" value="nRc.2.0.1.t10234-RA"/>
    <property type="gene ID" value="nRc.2.0.1.g10234"/>
</dbReference>
<protein>
    <submittedName>
        <fullName evidence="3">ABC transporter permease</fullName>
    </submittedName>
</protein>
<dbReference type="AlphaFoldDB" id="A0A915I7U5"/>
<organism evidence="2 3">
    <name type="scientific">Romanomermis culicivorax</name>
    <name type="common">Nematode worm</name>
    <dbReference type="NCBI Taxonomy" id="13658"/>
    <lineage>
        <taxon>Eukaryota</taxon>
        <taxon>Metazoa</taxon>
        <taxon>Ecdysozoa</taxon>
        <taxon>Nematoda</taxon>
        <taxon>Enoplea</taxon>
        <taxon>Dorylaimia</taxon>
        <taxon>Mermithida</taxon>
        <taxon>Mermithoidea</taxon>
        <taxon>Mermithidae</taxon>
        <taxon>Romanomermis</taxon>
    </lineage>
</organism>
<evidence type="ECO:0000313" key="2">
    <source>
        <dbReference type="Proteomes" id="UP000887565"/>
    </source>
</evidence>
<sequence length="60" mass="6696">MRKILSLIKSIHTQHFRRSFISVLSALYALVVVILSLAFEVSGLVADNVNGERYHIGAIQ</sequence>
<reference evidence="3" key="1">
    <citation type="submission" date="2022-11" db="UniProtKB">
        <authorList>
            <consortium name="WormBaseParasite"/>
        </authorList>
    </citation>
    <scope>IDENTIFICATION</scope>
</reference>
<name>A0A915I7U5_ROMCU</name>
<evidence type="ECO:0000256" key="1">
    <source>
        <dbReference type="SAM" id="Phobius"/>
    </source>
</evidence>
<accession>A0A915I7U5</accession>
<evidence type="ECO:0000313" key="3">
    <source>
        <dbReference type="WBParaSite" id="nRc.2.0.1.t10234-RA"/>
    </source>
</evidence>
<feature type="transmembrane region" description="Helical" evidence="1">
    <location>
        <begin position="20"/>
        <end position="39"/>
    </location>
</feature>
<dbReference type="Proteomes" id="UP000887565">
    <property type="component" value="Unplaced"/>
</dbReference>
<keyword evidence="1" id="KW-0812">Transmembrane</keyword>
<keyword evidence="2" id="KW-1185">Reference proteome</keyword>
<keyword evidence="1" id="KW-0472">Membrane</keyword>
<proteinExistence type="predicted"/>
<keyword evidence="1" id="KW-1133">Transmembrane helix</keyword>